<evidence type="ECO:0000256" key="2">
    <source>
        <dbReference type="ARBA" id="ARBA00023125"/>
    </source>
</evidence>
<dbReference type="InterPro" id="IPR023772">
    <property type="entry name" value="DNA-bd_HTH_TetR-type_CS"/>
</dbReference>
<reference evidence="6 7" key="1">
    <citation type="submission" date="2024-04" db="EMBL/GenBank/DDBJ databases">
        <title>Arthrobacter sp. from Plains bison fecal sample.</title>
        <authorList>
            <person name="Ruzzini A."/>
        </authorList>
    </citation>
    <scope>NUCLEOTIDE SEQUENCE [LARGE SCALE GENOMIC DNA]</scope>
    <source>
        <strain evidence="6 7">EINP1</strain>
    </source>
</reference>
<gene>
    <name evidence="6" type="ORF">AAE021_17290</name>
</gene>
<dbReference type="Proteomes" id="UP001448858">
    <property type="component" value="Chromosome"/>
</dbReference>
<dbReference type="Gene3D" id="1.10.10.60">
    <property type="entry name" value="Homeodomain-like"/>
    <property type="match status" value="1"/>
</dbReference>
<dbReference type="PANTHER" id="PTHR30055">
    <property type="entry name" value="HTH-TYPE TRANSCRIPTIONAL REGULATOR RUTR"/>
    <property type="match status" value="1"/>
</dbReference>
<dbReference type="InterPro" id="IPR050109">
    <property type="entry name" value="HTH-type_TetR-like_transc_reg"/>
</dbReference>
<proteinExistence type="predicted"/>
<evidence type="ECO:0000256" key="1">
    <source>
        <dbReference type="ARBA" id="ARBA00023015"/>
    </source>
</evidence>
<accession>A0ABZ2ZUQ3</accession>
<name>A0ABZ2ZUQ3_9MICC</name>
<dbReference type="InterPro" id="IPR009057">
    <property type="entry name" value="Homeodomain-like_sf"/>
</dbReference>
<sequence length="214" mass="23163">MDGITAAAEDHPGEGLRARKRAAARAAIERAAIALVLERGYERVTVDMICTAGMVSPRTFFNYFGSKEGVFLGPAPEDATEAVTRAFRADTGAPVVLALARAVFSALYEGQPDAELARARMKVVMDSPELLSKQNEWMAVHENQLADLVVSRYQREGRGEPAADLAAEARMVVGLALGVVRVVLQESYLEDDGEWPGAGAMDRSGELLEKIFPR</sequence>
<dbReference type="PROSITE" id="PS01081">
    <property type="entry name" value="HTH_TETR_1"/>
    <property type="match status" value="1"/>
</dbReference>
<evidence type="ECO:0000259" key="5">
    <source>
        <dbReference type="PROSITE" id="PS50977"/>
    </source>
</evidence>
<dbReference type="RefSeq" id="WP_342023526.1">
    <property type="nucleotide sequence ID" value="NZ_CP151657.1"/>
</dbReference>
<dbReference type="PANTHER" id="PTHR30055:SF238">
    <property type="entry name" value="MYCOFACTOCIN BIOSYNTHESIS TRANSCRIPTIONAL REGULATOR MFTR-RELATED"/>
    <property type="match status" value="1"/>
</dbReference>
<keyword evidence="1" id="KW-0805">Transcription regulation</keyword>
<dbReference type="InterPro" id="IPR041347">
    <property type="entry name" value="MftR_C"/>
</dbReference>
<evidence type="ECO:0000313" key="6">
    <source>
        <dbReference type="EMBL" id="WZP15874.1"/>
    </source>
</evidence>
<feature type="domain" description="HTH tetR-type" evidence="5">
    <location>
        <begin position="22"/>
        <end position="82"/>
    </location>
</feature>
<keyword evidence="3" id="KW-0804">Transcription</keyword>
<dbReference type="Pfam" id="PF00440">
    <property type="entry name" value="TetR_N"/>
    <property type="match status" value="1"/>
</dbReference>
<organism evidence="6 7">
    <name type="scientific">Arthrobacter citreus</name>
    <dbReference type="NCBI Taxonomy" id="1670"/>
    <lineage>
        <taxon>Bacteria</taxon>
        <taxon>Bacillati</taxon>
        <taxon>Actinomycetota</taxon>
        <taxon>Actinomycetes</taxon>
        <taxon>Micrococcales</taxon>
        <taxon>Micrococcaceae</taxon>
        <taxon>Arthrobacter</taxon>
    </lineage>
</organism>
<dbReference type="Pfam" id="PF17754">
    <property type="entry name" value="TetR_C_14"/>
    <property type="match status" value="1"/>
</dbReference>
<evidence type="ECO:0000256" key="3">
    <source>
        <dbReference type="ARBA" id="ARBA00023163"/>
    </source>
</evidence>
<dbReference type="SUPFAM" id="SSF46689">
    <property type="entry name" value="Homeodomain-like"/>
    <property type="match status" value="1"/>
</dbReference>
<dbReference type="InterPro" id="IPR001647">
    <property type="entry name" value="HTH_TetR"/>
</dbReference>
<keyword evidence="7" id="KW-1185">Reference proteome</keyword>
<dbReference type="Gene3D" id="1.10.357.10">
    <property type="entry name" value="Tetracycline Repressor, domain 2"/>
    <property type="match status" value="1"/>
</dbReference>
<protein>
    <submittedName>
        <fullName evidence="6">TetR family transcriptional regulator</fullName>
    </submittedName>
</protein>
<dbReference type="PROSITE" id="PS50977">
    <property type="entry name" value="HTH_TETR_2"/>
    <property type="match status" value="1"/>
</dbReference>
<dbReference type="EMBL" id="CP151657">
    <property type="protein sequence ID" value="WZP15874.1"/>
    <property type="molecule type" value="Genomic_DNA"/>
</dbReference>
<keyword evidence="2 4" id="KW-0238">DNA-binding</keyword>
<evidence type="ECO:0000313" key="7">
    <source>
        <dbReference type="Proteomes" id="UP001448858"/>
    </source>
</evidence>
<evidence type="ECO:0000256" key="4">
    <source>
        <dbReference type="PROSITE-ProRule" id="PRU00335"/>
    </source>
</evidence>
<feature type="DNA-binding region" description="H-T-H motif" evidence="4">
    <location>
        <begin position="45"/>
        <end position="64"/>
    </location>
</feature>